<feature type="domain" description="Uracil-DNA glycosylase-like" evidence="1">
    <location>
        <begin position="33"/>
        <end position="191"/>
    </location>
</feature>
<dbReference type="Proteomes" id="UP001247754">
    <property type="component" value="Unassembled WGS sequence"/>
</dbReference>
<organism evidence="2 3">
    <name type="scientific">Ruixingdingia sedimenti</name>
    <dbReference type="NCBI Taxonomy" id="3073604"/>
    <lineage>
        <taxon>Bacteria</taxon>
        <taxon>Pseudomonadati</taxon>
        <taxon>Pseudomonadota</taxon>
        <taxon>Alphaproteobacteria</taxon>
        <taxon>Rhodobacterales</taxon>
        <taxon>Paracoccaceae</taxon>
        <taxon>Ruixingdingia</taxon>
    </lineage>
</organism>
<reference evidence="2 3" key="1">
    <citation type="submission" date="2023-09" db="EMBL/GenBank/DDBJ databases">
        <title>Xinfangfangia sedmenti sp. nov., isolated the sedment.</title>
        <authorList>
            <person name="Xu L."/>
        </authorList>
    </citation>
    <scope>NUCLEOTIDE SEQUENCE [LARGE SCALE GENOMIC DNA]</scope>
    <source>
        <strain evidence="2 3">LG-4</strain>
    </source>
</reference>
<dbReference type="Gene3D" id="3.40.470.10">
    <property type="entry name" value="Uracil-DNA glycosylase-like domain"/>
    <property type="match status" value="1"/>
</dbReference>
<sequence>MGDDGGLVAAIRACGLCAARFAATATAHAPRPVVWFRPSARLLVAGQAPGLRVHQAGVPFRDASGDRLRGWMGMDEAAFYDRERVAIVPMAFCFPGYDAKGSDLPPPPLCARTWRVQVMAALPRVRLVLAVGGAAQAWHLGARRPVTETVADWRRHLDERGVFPLPHPSWRNTGWLKRNPWFEAEALPALRAAIARVMEDDDDAS</sequence>
<dbReference type="SUPFAM" id="SSF52141">
    <property type="entry name" value="Uracil-DNA glycosylase-like"/>
    <property type="match status" value="1"/>
</dbReference>
<proteinExistence type="predicted"/>
<dbReference type="EMBL" id="JAVKPH010000047">
    <property type="protein sequence ID" value="MDR5655131.1"/>
    <property type="molecule type" value="Genomic_DNA"/>
</dbReference>
<dbReference type="InterPro" id="IPR005122">
    <property type="entry name" value="Uracil-DNA_glycosylase-like"/>
</dbReference>
<dbReference type="RefSeq" id="WP_310459240.1">
    <property type="nucleotide sequence ID" value="NZ_JAVKPH010000047.1"/>
</dbReference>
<protein>
    <submittedName>
        <fullName evidence="2">Uracil-DNA glycosylase family protein</fullName>
    </submittedName>
</protein>
<evidence type="ECO:0000313" key="2">
    <source>
        <dbReference type="EMBL" id="MDR5655131.1"/>
    </source>
</evidence>
<gene>
    <name evidence="2" type="ORF">RGD00_21200</name>
</gene>
<dbReference type="InterPro" id="IPR047124">
    <property type="entry name" value="HI_0220.2"/>
</dbReference>
<dbReference type="PANTHER" id="PTHR42160:SF1">
    <property type="entry name" value="URACIL-DNA GLYCOSYLASE SUPERFAMILY PROTEIN"/>
    <property type="match status" value="1"/>
</dbReference>
<dbReference type="PANTHER" id="PTHR42160">
    <property type="entry name" value="URACIL-DNA GLYCOSYLASE SUPERFAMILY PROTEIN"/>
    <property type="match status" value="1"/>
</dbReference>
<dbReference type="InterPro" id="IPR036895">
    <property type="entry name" value="Uracil-DNA_glycosylase-like_sf"/>
</dbReference>
<dbReference type="Pfam" id="PF03167">
    <property type="entry name" value="UDG"/>
    <property type="match status" value="1"/>
</dbReference>
<dbReference type="CDD" id="cd10033">
    <property type="entry name" value="UDG_like"/>
    <property type="match status" value="1"/>
</dbReference>
<keyword evidence="3" id="KW-1185">Reference proteome</keyword>
<accession>A0ABU1FE24</accession>
<dbReference type="SMART" id="SM00987">
    <property type="entry name" value="UreE_C"/>
    <property type="match status" value="1"/>
</dbReference>
<name>A0ABU1FE24_9RHOB</name>
<evidence type="ECO:0000259" key="1">
    <source>
        <dbReference type="SMART" id="SM00986"/>
    </source>
</evidence>
<comment type="caution">
    <text evidence="2">The sequence shown here is derived from an EMBL/GenBank/DDBJ whole genome shotgun (WGS) entry which is preliminary data.</text>
</comment>
<dbReference type="SMART" id="SM00986">
    <property type="entry name" value="UDG"/>
    <property type="match status" value="1"/>
</dbReference>
<evidence type="ECO:0000313" key="3">
    <source>
        <dbReference type="Proteomes" id="UP001247754"/>
    </source>
</evidence>